<dbReference type="PANTHER" id="PTHR13937:SF0">
    <property type="entry name" value="EUKARYOTIC TRANSLATION INITIATION FACTOR 3 SUBUNIT C-RELATED"/>
    <property type="match status" value="1"/>
</dbReference>
<dbReference type="InterPro" id="IPR038446">
    <property type="entry name" value="CEBP_ZZ_sf"/>
</dbReference>
<dbReference type="InterPro" id="IPR012677">
    <property type="entry name" value="Nucleotide-bd_a/b_plait_sf"/>
</dbReference>
<dbReference type="InterPro" id="IPR058999">
    <property type="entry name" value="EIF3CL_C"/>
</dbReference>
<dbReference type="InterPro" id="IPR000504">
    <property type="entry name" value="RRM_dom"/>
</dbReference>
<dbReference type="SUPFAM" id="SSF54928">
    <property type="entry name" value="RNA-binding domain, RBD"/>
    <property type="match status" value="1"/>
</dbReference>
<dbReference type="InterPro" id="IPR008905">
    <property type="entry name" value="EIF3C_N_dom"/>
</dbReference>
<feature type="domain" description="RRM" evidence="7">
    <location>
        <begin position="165"/>
        <end position="246"/>
    </location>
</feature>
<organism evidence="8 9">
    <name type="scientific">Mesorhabditis belari</name>
    <dbReference type="NCBI Taxonomy" id="2138241"/>
    <lineage>
        <taxon>Eukaryota</taxon>
        <taxon>Metazoa</taxon>
        <taxon>Ecdysozoa</taxon>
        <taxon>Nematoda</taxon>
        <taxon>Chromadorea</taxon>
        <taxon>Rhabditida</taxon>
        <taxon>Rhabditina</taxon>
        <taxon>Rhabditomorpha</taxon>
        <taxon>Rhabditoidea</taxon>
        <taxon>Rhabditidae</taxon>
        <taxon>Mesorhabditinae</taxon>
        <taxon>Mesorhabditis</taxon>
    </lineage>
</organism>
<dbReference type="Pfam" id="PF16367">
    <property type="entry name" value="RRM_7"/>
    <property type="match status" value="1"/>
</dbReference>
<accession>A0AAF3EJ99</accession>
<dbReference type="InterPro" id="IPR036390">
    <property type="entry name" value="WH_DNA-bd_sf"/>
</dbReference>
<dbReference type="PROSITE" id="PS50102">
    <property type="entry name" value="RRM"/>
    <property type="match status" value="2"/>
</dbReference>
<evidence type="ECO:0000313" key="8">
    <source>
        <dbReference type="Proteomes" id="UP000887575"/>
    </source>
</evidence>
<sequence length="983" mass="111581">MELLTKTHLKELEERAGAAALMMQPATAPASWNGQIMPRVHHNPVYSCKLFIGGIPYDVSERLLYDAFAPYGRCRIEWPGRGRIRGVLQRGKTVGYIYVVFDEEKSAKQLLKDCKQFNMDTQDLYFTLNIPSASGGNTRQVQVIPWVVSDANYVHDPTGKLDPKKTIFVGGLHGMLTAEALFTIMNQTFGDVIYVGIDTDKYKYPIGSGRVTFSSYMAFFQAVGSAHLAIRTNKFLKRIQIDPFLEEALCMMCKKANGQVFCTRRQCFSYFCLVCWQLRHNLCGQMADHKALTRHTPREATPFDTMRWLNGEQMTIAMQGMARPFEIPQRNIFGHALGFGTAPSLAAGMGGVDLQPYAKIIKIVSEDEDEEGWTEVGKKEEDIGVLFPPKTEITLEALVEKFNEKMAVRGRKTTNRKNYVRILQELYNIAQEKKFGSGILVKILFNIVSALFELTPSVSDCMDFSTWNKALIAINSLVDLLIDSNVHLSIRITEEDENVSDPEKPYKVNGSVLMSVQRLDTELTKILQNADCHSTDYIEKLKGEKDICSLIEKIQKFIDERIEIGLFENDEVCKIYMLRIEHMYYKYEDTFEQEDGLTASQLMERLCKRIYALDDEKRLRQRAMLCHVYFLALHDEWHKARDLMLMSHLQAIVDHSDVSTQILYNRTICQLGLCAFRHGHIKEAHQGLSEIQNTQRSKELLAQGIAMRQYERTQEQEKLERSRQVPYHMHINIELMECVYLICSMLLEIPHMASHEFELRKRLLSRSFHYQLKQNEKSSLVGPPENTREHVVAASRAMLAGDWKKCRDYIVNDKMNAKVWNLFRNADVVKNMVKLAALFELDERQVHAIISKMIIAEELAATLDEPTGCVMMHRVEPSRLQLLALHLTDKLHQLAEQNEQVMEPRGPGGRGYAGPGAWFAGRGGGDRGDDKKKMQTFQPGRGGEQRGKGGAGVWGSGVGGGAGATGQRRRAGGQNDSNARKGF</sequence>
<keyword evidence="1" id="KW-0963">Cytoplasm</keyword>
<dbReference type="Gene3D" id="4.10.640.40">
    <property type="entry name" value="Cytoplasmic polyadenylation element-binding protein, ZZ domain"/>
    <property type="match status" value="1"/>
</dbReference>
<feature type="domain" description="RRM" evidence="7">
    <location>
        <begin position="48"/>
        <end position="143"/>
    </location>
</feature>
<dbReference type="InterPro" id="IPR032296">
    <property type="entry name" value="CEBP_ZZ"/>
</dbReference>
<evidence type="ECO:0000256" key="1">
    <source>
        <dbReference type="ARBA" id="ARBA00022490"/>
    </source>
</evidence>
<name>A0AAF3EJ99_9BILA</name>
<dbReference type="InterPro" id="IPR000717">
    <property type="entry name" value="PCI_dom"/>
</dbReference>
<dbReference type="AlphaFoldDB" id="A0AAF3EJ99"/>
<dbReference type="Pfam" id="PF16366">
    <property type="entry name" value="CEBP_ZZ"/>
    <property type="match status" value="1"/>
</dbReference>
<keyword evidence="3 5" id="KW-0694">RNA-binding</keyword>
<dbReference type="WBParaSite" id="MBELARI_LOCUS14069">
    <property type="protein sequence ID" value="MBELARI_LOCUS14069"/>
    <property type="gene ID" value="MBELARI_LOCUS14069"/>
</dbReference>
<dbReference type="PANTHER" id="PTHR13937">
    <property type="entry name" value="EUKARYOTIC TRANSLATION INITATION FACTOR 3, SUBUNIT 8 EIF3S8 -RELATED"/>
    <property type="match status" value="1"/>
</dbReference>
<dbReference type="InterPro" id="IPR035979">
    <property type="entry name" value="RBD_domain_sf"/>
</dbReference>
<evidence type="ECO:0000256" key="4">
    <source>
        <dbReference type="ARBA" id="ARBA00022917"/>
    </source>
</evidence>
<dbReference type="Pfam" id="PF26569">
    <property type="entry name" value="EIF3CL_C"/>
    <property type="match status" value="1"/>
</dbReference>
<dbReference type="FunFam" id="3.30.70.330:FF:000483">
    <property type="entry name" value="Cytoplasmic polyadenylation element-binding protein 2"/>
    <property type="match status" value="1"/>
</dbReference>
<dbReference type="Pfam" id="PF05470">
    <property type="entry name" value="eIF-3c_N"/>
    <property type="match status" value="1"/>
</dbReference>
<keyword evidence="2" id="KW-0396">Initiation factor</keyword>
<dbReference type="SUPFAM" id="SSF46785">
    <property type="entry name" value="Winged helix' DNA-binding domain"/>
    <property type="match status" value="1"/>
</dbReference>
<dbReference type="Proteomes" id="UP000887575">
    <property type="component" value="Unassembled WGS sequence"/>
</dbReference>
<evidence type="ECO:0000256" key="6">
    <source>
        <dbReference type="SAM" id="MobiDB-lite"/>
    </source>
</evidence>
<dbReference type="InterPro" id="IPR027516">
    <property type="entry name" value="EIF3C"/>
</dbReference>
<proteinExistence type="predicted"/>
<dbReference type="GO" id="GO:0003723">
    <property type="term" value="F:RNA binding"/>
    <property type="evidence" value="ECO:0007669"/>
    <property type="project" value="UniProtKB-UniRule"/>
</dbReference>
<dbReference type="GO" id="GO:0005852">
    <property type="term" value="C:eukaryotic translation initiation factor 3 complex"/>
    <property type="evidence" value="ECO:0007669"/>
    <property type="project" value="InterPro"/>
</dbReference>
<dbReference type="Gene3D" id="3.30.70.330">
    <property type="match status" value="2"/>
</dbReference>
<evidence type="ECO:0000256" key="5">
    <source>
        <dbReference type="PROSITE-ProRule" id="PRU00176"/>
    </source>
</evidence>
<evidence type="ECO:0000259" key="7">
    <source>
        <dbReference type="PROSITE" id="PS50102"/>
    </source>
</evidence>
<dbReference type="GO" id="GO:0031369">
    <property type="term" value="F:translation initiation factor binding"/>
    <property type="evidence" value="ECO:0007669"/>
    <property type="project" value="InterPro"/>
</dbReference>
<keyword evidence="8" id="KW-1185">Reference proteome</keyword>
<dbReference type="GO" id="GO:0003743">
    <property type="term" value="F:translation initiation factor activity"/>
    <property type="evidence" value="ECO:0007669"/>
    <property type="project" value="UniProtKB-KW"/>
</dbReference>
<feature type="compositionally biased region" description="Gly residues" evidence="6">
    <location>
        <begin position="948"/>
        <end position="964"/>
    </location>
</feature>
<feature type="region of interest" description="Disordered" evidence="6">
    <location>
        <begin position="920"/>
        <end position="983"/>
    </location>
</feature>
<protein>
    <recommendedName>
        <fullName evidence="7">RRM domain-containing protein</fullName>
    </recommendedName>
</protein>
<evidence type="ECO:0000256" key="2">
    <source>
        <dbReference type="ARBA" id="ARBA00022540"/>
    </source>
</evidence>
<dbReference type="CDD" id="cd19757">
    <property type="entry name" value="Bbox1"/>
    <property type="match status" value="1"/>
</dbReference>
<dbReference type="SMART" id="SM00088">
    <property type="entry name" value="PINT"/>
    <property type="match status" value="1"/>
</dbReference>
<feature type="compositionally biased region" description="Basic and acidic residues" evidence="6">
    <location>
        <begin position="924"/>
        <end position="933"/>
    </location>
</feature>
<evidence type="ECO:0000256" key="3">
    <source>
        <dbReference type="ARBA" id="ARBA00022884"/>
    </source>
</evidence>
<evidence type="ECO:0000313" key="9">
    <source>
        <dbReference type="WBParaSite" id="MBELARI_LOCUS14069"/>
    </source>
</evidence>
<dbReference type="SMART" id="SM00360">
    <property type="entry name" value="RRM"/>
    <property type="match status" value="2"/>
</dbReference>
<dbReference type="Pfam" id="PF01399">
    <property type="entry name" value="PCI"/>
    <property type="match status" value="1"/>
</dbReference>
<reference evidence="9" key="1">
    <citation type="submission" date="2024-02" db="UniProtKB">
        <authorList>
            <consortium name="WormBaseParasite"/>
        </authorList>
    </citation>
    <scope>IDENTIFICATION</scope>
</reference>
<keyword evidence="4" id="KW-0648">Protein biosynthesis</keyword>